<sequence length="153" mass="17288">MDNPYSRMMTIFPNHVKIYQIKYGFKSTMANIEANNIIEVDDLIEEITPANDIDEYVSEEESLDNDSNDEEFDFDEEDGGDFIRVDDIGNSVERVVDVLGGIFVSSEGSTMADILTKISETLDRHVLAIEAQTAILEKQSKVLFRLSKALEKN</sequence>
<feature type="region of interest" description="Disordered" evidence="1">
    <location>
        <begin position="59"/>
        <end position="80"/>
    </location>
</feature>
<gene>
    <name evidence="2" type="primary">M735L</name>
    <name evidence="2" type="ORF">MT325_M735L</name>
</gene>
<name>A7IVB5_PBCVM</name>
<reference evidence="2 3" key="1">
    <citation type="journal article" date="2007" name="Virology">
        <title>Sequence and annotation of the 314-kb MT325 and the 321-kb FR483 viruses that infect Chlorella Pbi.</title>
        <authorList>
            <person name="Fitzgerald L.A."/>
            <person name="Graves M.V."/>
            <person name="Li X."/>
            <person name="Feldblyum T."/>
            <person name="Hartigan J."/>
            <person name="Van Etten J.L."/>
        </authorList>
    </citation>
    <scope>NUCLEOTIDE SEQUENCE [LARGE SCALE GENOMIC DNA]</scope>
    <source>
        <strain evidence="2 3">MT325</strain>
    </source>
</reference>
<evidence type="ECO:0000256" key="1">
    <source>
        <dbReference type="SAM" id="MobiDB-lite"/>
    </source>
</evidence>
<protein>
    <submittedName>
        <fullName evidence="2">Uncharacterized protein M735L</fullName>
    </submittedName>
</protein>
<evidence type="ECO:0000313" key="2">
    <source>
        <dbReference type="EMBL" id="ABT14289.1"/>
    </source>
</evidence>
<organismHost>
    <name type="scientific">Paramecium bursaria</name>
    <dbReference type="NCBI Taxonomy" id="74790"/>
</organismHost>
<proteinExistence type="predicted"/>
<dbReference type="Proteomes" id="UP000246715">
    <property type="component" value="Segment"/>
</dbReference>
<organism evidence="2 3">
    <name type="scientific">Paramecium bursaria Chlorella virus MT325</name>
    <name type="common">PBCV-MT325</name>
    <dbReference type="NCBI Taxonomy" id="346932"/>
    <lineage>
        <taxon>Viruses</taxon>
        <taxon>Varidnaviria</taxon>
        <taxon>Bamfordvirae</taxon>
        <taxon>Nucleocytoviricota</taxon>
        <taxon>Megaviricetes</taxon>
        <taxon>Algavirales</taxon>
        <taxon>Phycodnaviridae</taxon>
        <taxon>Chlorovirus</taxon>
        <taxon>Chlorovirus conductrix</taxon>
        <taxon>Paramecium bursaria Chlorella virus A1</taxon>
    </lineage>
</organism>
<evidence type="ECO:0000313" key="3">
    <source>
        <dbReference type="Proteomes" id="UP000246715"/>
    </source>
</evidence>
<accession>A7IVB5</accession>
<dbReference type="EMBL" id="DQ491001">
    <property type="protein sequence ID" value="ABT14289.1"/>
    <property type="molecule type" value="Genomic_DNA"/>
</dbReference>